<dbReference type="EMBL" id="CH473977">
    <property type="protein sequence ID" value="EDL98237.1"/>
    <property type="molecule type" value="Genomic_DNA"/>
</dbReference>
<evidence type="ECO:0000313" key="1">
    <source>
        <dbReference type="EMBL" id="EDL98237.1"/>
    </source>
</evidence>
<dbReference type="AlphaFoldDB" id="A6J783"/>
<protein>
    <submittedName>
        <fullName evidence="1">RCG44043</fullName>
    </submittedName>
</protein>
<reference evidence="2" key="1">
    <citation type="submission" date="2005-09" db="EMBL/GenBank/DDBJ databases">
        <authorList>
            <person name="Mural R.J."/>
            <person name="Li P.W."/>
            <person name="Adams M.D."/>
            <person name="Amanatides P.G."/>
            <person name="Baden-Tillson H."/>
            <person name="Barnstead M."/>
            <person name="Chin S.H."/>
            <person name="Dew I."/>
            <person name="Evans C.A."/>
            <person name="Ferriera S."/>
            <person name="Flanigan M."/>
            <person name="Fosler C."/>
            <person name="Glodek A."/>
            <person name="Gu Z."/>
            <person name="Holt R.A."/>
            <person name="Jennings D."/>
            <person name="Kraft C.L."/>
            <person name="Lu F."/>
            <person name="Nguyen T."/>
            <person name="Nusskern D.R."/>
            <person name="Pfannkoch C.M."/>
            <person name="Sitter C."/>
            <person name="Sutton G.G."/>
            <person name="Venter J.C."/>
            <person name="Wang Z."/>
            <person name="Woodage T."/>
            <person name="Zheng X.H."/>
            <person name="Zhong F."/>
        </authorList>
    </citation>
    <scope>NUCLEOTIDE SEQUENCE [LARGE SCALE GENOMIC DNA]</scope>
    <source>
        <strain>BN</strain>
        <strain evidence="2">Sprague-Dawley</strain>
    </source>
</reference>
<name>A6J783_RAT</name>
<gene>
    <name evidence="1" type="ORF">rCG_44043</name>
</gene>
<organism evidence="1 2">
    <name type="scientific">Rattus norvegicus</name>
    <name type="common">Rat</name>
    <dbReference type="NCBI Taxonomy" id="10116"/>
    <lineage>
        <taxon>Eukaryota</taxon>
        <taxon>Metazoa</taxon>
        <taxon>Chordata</taxon>
        <taxon>Craniata</taxon>
        <taxon>Vertebrata</taxon>
        <taxon>Euteleostomi</taxon>
        <taxon>Mammalia</taxon>
        <taxon>Eutheria</taxon>
        <taxon>Euarchontoglires</taxon>
        <taxon>Glires</taxon>
        <taxon>Rodentia</taxon>
        <taxon>Myomorpha</taxon>
        <taxon>Muroidea</taxon>
        <taxon>Muridae</taxon>
        <taxon>Murinae</taxon>
        <taxon>Rattus</taxon>
    </lineage>
</organism>
<accession>A6J783</accession>
<evidence type="ECO:0000313" key="2">
    <source>
        <dbReference type="Proteomes" id="UP000234681"/>
    </source>
</evidence>
<sequence length="125" mass="13381">MRSVLRRVTAAAPGVQLLVPHTLTPTTTATICLRPGPILLEILIPFATNRNHQTRTSKVTPGFLPNWRSPPLTAVTPSGCSALGVLLALSFPPLPPGWRFCQPTPVARLGFADLLIATCKIKVVP</sequence>
<dbReference type="Proteomes" id="UP000234681">
    <property type="component" value="Chromosome 17"/>
</dbReference>
<proteinExistence type="predicted"/>